<evidence type="ECO:0000313" key="2">
    <source>
        <dbReference type="Proteomes" id="UP001207468"/>
    </source>
</evidence>
<protein>
    <submittedName>
        <fullName evidence="1">Uncharacterized protein</fullName>
    </submittedName>
</protein>
<evidence type="ECO:0000313" key="1">
    <source>
        <dbReference type="EMBL" id="KAI9455406.1"/>
    </source>
</evidence>
<proteinExistence type="predicted"/>
<gene>
    <name evidence="1" type="ORF">F5148DRAFT_391953</name>
</gene>
<reference evidence="1" key="1">
    <citation type="submission" date="2021-03" db="EMBL/GenBank/DDBJ databases">
        <title>Evolutionary priming and transition to the ectomycorrhizal habit in an iconic lineage of mushroom-forming fungi: is preadaptation a requirement?</title>
        <authorList>
            <consortium name="DOE Joint Genome Institute"/>
            <person name="Looney B.P."/>
            <person name="Miyauchi S."/>
            <person name="Morin E."/>
            <person name="Drula E."/>
            <person name="Courty P.E."/>
            <person name="Chicoki N."/>
            <person name="Fauchery L."/>
            <person name="Kohler A."/>
            <person name="Kuo A."/>
            <person name="LaButti K."/>
            <person name="Pangilinan J."/>
            <person name="Lipzen A."/>
            <person name="Riley R."/>
            <person name="Andreopoulos W."/>
            <person name="He G."/>
            <person name="Johnson J."/>
            <person name="Barry K.W."/>
            <person name="Grigoriev I.V."/>
            <person name="Nagy L."/>
            <person name="Hibbett D."/>
            <person name="Henrissat B."/>
            <person name="Matheny P.B."/>
            <person name="Labbe J."/>
            <person name="Martin A.F."/>
        </authorList>
    </citation>
    <scope>NUCLEOTIDE SEQUENCE</scope>
    <source>
        <strain evidence="1">BPL698</strain>
    </source>
</reference>
<organism evidence="1 2">
    <name type="scientific">Russula earlei</name>
    <dbReference type="NCBI Taxonomy" id="71964"/>
    <lineage>
        <taxon>Eukaryota</taxon>
        <taxon>Fungi</taxon>
        <taxon>Dikarya</taxon>
        <taxon>Basidiomycota</taxon>
        <taxon>Agaricomycotina</taxon>
        <taxon>Agaricomycetes</taxon>
        <taxon>Russulales</taxon>
        <taxon>Russulaceae</taxon>
        <taxon>Russula</taxon>
    </lineage>
</organism>
<sequence>MHPFGGTPICPTCLKAVYAAEQVMGPGRKLYHKPCLACTSCGVRLDSFRLLEHDEKPYCKNCHSKNFGTRDLRQANLPHTTELLSPSLTLRSTVTSPLTPQQRVASPPLSPSKPSPPSSAPGRPGRLFTTLSRKDIGMFGDAPNSPGSLLRPTRVLSPTRGALSVDSEQTDGADSSTDQGSDDSKFTSSHVGRSEDGLPRTVPLAETTDRAPSPPKRSSPTPGSPATLGRTHTLGGNGANGTRRVVPLVASTTGTRYGAGLLGELRASPTGSPARQWGGGTPQCPRCSKNVYFAEQVKAIGKTWHKACLRCSECGTSLDSSRLTERDGDPLCHRCYNKLHGPAGSGYALLGKAGG</sequence>
<dbReference type="EMBL" id="JAGFNK010000251">
    <property type="protein sequence ID" value="KAI9455406.1"/>
    <property type="molecule type" value="Genomic_DNA"/>
</dbReference>
<dbReference type="Proteomes" id="UP001207468">
    <property type="component" value="Unassembled WGS sequence"/>
</dbReference>
<keyword evidence="2" id="KW-1185">Reference proteome</keyword>
<comment type="caution">
    <text evidence="1">The sequence shown here is derived from an EMBL/GenBank/DDBJ whole genome shotgun (WGS) entry which is preliminary data.</text>
</comment>
<accession>A0ACC0U025</accession>
<name>A0ACC0U025_9AGAM</name>